<reference evidence="3" key="2">
    <citation type="journal article" date="2020" name="Nat. Commun.">
        <title>Large-scale genome sequencing of mycorrhizal fungi provides insights into the early evolution of symbiotic traits.</title>
        <authorList>
            <person name="Miyauchi S."/>
            <person name="Kiss E."/>
            <person name="Kuo A."/>
            <person name="Drula E."/>
            <person name="Kohler A."/>
            <person name="Sanchez-Garcia M."/>
            <person name="Morin E."/>
            <person name="Andreopoulos B."/>
            <person name="Barry K.W."/>
            <person name="Bonito G."/>
            <person name="Buee M."/>
            <person name="Carver A."/>
            <person name="Chen C."/>
            <person name="Cichocki N."/>
            <person name="Clum A."/>
            <person name="Culley D."/>
            <person name="Crous P.W."/>
            <person name="Fauchery L."/>
            <person name="Girlanda M."/>
            <person name="Hayes R.D."/>
            <person name="Keri Z."/>
            <person name="LaButti K."/>
            <person name="Lipzen A."/>
            <person name="Lombard V."/>
            <person name="Magnuson J."/>
            <person name="Maillard F."/>
            <person name="Murat C."/>
            <person name="Nolan M."/>
            <person name="Ohm R.A."/>
            <person name="Pangilinan J."/>
            <person name="Pereira M.F."/>
            <person name="Perotto S."/>
            <person name="Peter M."/>
            <person name="Pfister S."/>
            <person name="Riley R."/>
            <person name="Sitrit Y."/>
            <person name="Stielow J.B."/>
            <person name="Szollosi G."/>
            <person name="Zifcakova L."/>
            <person name="Stursova M."/>
            <person name="Spatafora J.W."/>
            <person name="Tedersoo L."/>
            <person name="Vaario L.M."/>
            <person name="Yamada A."/>
            <person name="Yan M."/>
            <person name="Wang P."/>
            <person name="Xu J."/>
            <person name="Bruns T."/>
            <person name="Baldrian P."/>
            <person name="Vilgalys R."/>
            <person name="Dunand C."/>
            <person name="Henrissat B."/>
            <person name="Grigoriev I.V."/>
            <person name="Hibbett D."/>
            <person name="Nagy L.G."/>
            <person name="Martin F.M."/>
        </authorList>
    </citation>
    <scope>NUCLEOTIDE SEQUENCE</scope>
    <source>
        <strain evidence="3">Prilba</strain>
    </source>
</reference>
<evidence type="ECO:0000313" key="4">
    <source>
        <dbReference type="Proteomes" id="UP000759537"/>
    </source>
</evidence>
<keyword evidence="2" id="KW-1133">Transmembrane helix</keyword>
<feature type="region of interest" description="Disordered" evidence="1">
    <location>
        <begin position="299"/>
        <end position="318"/>
    </location>
</feature>
<dbReference type="EMBL" id="WHVB01000035">
    <property type="protein sequence ID" value="KAF8467597.1"/>
    <property type="molecule type" value="Genomic_DNA"/>
</dbReference>
<feature type="transmembrane region" description="Helical" evidence="2">
    <location>
        <begin position="50"/>
        <end position="70"/>
    </location>
</feature>
<name>A0A9P5JXB9_9AGAM</name>
<keyword evidence="4" id="KW-1185">Reference proteome</keyword>
<gene>
    <name evidence="3" type="ORF">DFH94DRAFT_295029</name>
</gene>
<feature type="transmembrane region" description="Helical" evidence="2">
    <location>
        <begin position="82"/>
        <end position="103"/>
    </location>
</feature>
<evidence type="ECO:0008006" key="5">
    <source>
        <dbReference type="Google" id="ProtNLM"/>
    </source>
</evidence>
<feature type="transmembrane region" description="Helical" evidence="2">
    <location>
        <begin position="115"/>
        <end position="136"/>
    </location>
</feature>
<proteinExistence type="predicted"/>
<feature type="transmembrane region" description="Helical" evidence="2">
    <location>
        <begin position="20"/>
        <end position="38"/>
    </location>
</feature>
<feature type="transmembrane region" description="Helical" evidence="2">
    <location>
        <begin position="200"/>
        <end position="221"/>
    </location>
</feature>
<reference evidence="3" key="1">
    <citation type="submission" date="2019-10" db="EMBL/GenBank/DDBJ databases">
        <authorList>
            <consortium name="DOE Joint Genome Institute"/>
            <person name="Kuo A."/>
            <person name="Miyauchi S."/>
            <person name="Kiss E."/>
            <person name="Drula E."/>
            <person name="Kohler A."/>
            <person name="Sanchez-Garcia M."/>
            <person name="Andreopoulos B."/>
            <person name="Barry K.W."/>
            <person name="Bonito G."/>
            <person name="Buee M."/>
            <person name="Carver A."/>
            <person name="Chen C."/>
            <person name="Cichocki N."/>
            <person name="Clum A."/>
            <person name="Culley D."/>
            <person name="Crous P.W."/>
            <person name="Fauchery L."/>
            <person name="Girlanda M."/>
            <person name="Hayes R."/>
            <person name="Keri Z."/>
            <person name="LaButti K."/>
            <person name="Lipzen A."/>
            <person name="Lombard V."/>
            <person name="Magnuson J."/>
            <person name="Maillard F."/>
            <person name="Morin E."/>
            <person name="Murat C."/>
            <person name="Nolan M."/>
            <person name="Ohm R."/>
            <person name="Pangilinan J."/>
            <person name="Pereira M."/>
            <person name="Perotto S."/>
            <person name="Peter M."/>
            <person name="Riley R."/>
            <person name="Sitrit Y."/>
            <person name="Stielow B."/>
            <person name="Szollosi G."/>
            <person name="Zifcakova L."/>
            <person name="Stursova M."/>
            <person name="Spatafora J.W."/>
            <person name="Tedersoo L."/>
            <person name="Vaario L.-M."/>
            <person name="Yamada A."/>
            <person name="Yan M."/>
            <person name="Wang P."/>
            <person name="Xu J."/>
            <person name="Bruns T."/>
            <person name="Baldrian P."/>
            <person name="Vilgalys R."/>
            <person name="Henrissat B."/>
            <person name="Grigoriev I.V."/>
            <person name="Hibbett D."/>
            <person name="Nagy L.G."/>
            <person name="Martin F.M."/>
        </authorList>
    </citation>
    <scope>NUCLEOTIDE SEQUENCE</scope>
    <source>
        <strain evidence="3">Prilba</strain>
    </source>
</reference>
<feature type="compositionally biased region" description="Basic and acidic residues" evidence="1">
    <location>
        <begin position="299"/>
        <end position="312"/>
    </location>
</feature>
<evidence type="ECO:0000256" key="1">
    <source>
        <dbReference type="SAM" id="MobiDB-lite"/>
    </source>
</evidence>
<dbReference type="OrthoDB" id="3197626at2759"/>
<evidence type="ECO:0000256" key="2">
    <source>
        <dbReference type="SAM" id="Phobius"/>
    </source>
</evidence>
<comment type="caution">
    <text evidence="3">The sequence shown here is derived from an EMBL/GenBank/DDBJ whole genome shotgun (WGS) entry which is preliminary data.</text>
</comment>
<keyword evidence="2" id="KW-0812">Transmembrane</keyword>
<dbReference type="Proteomes" id="UP000759537">
    <property type="component" value="Unassembled WGS sequence"/>
</dbReference>
<feature type="transmembrane region" description="Helical" evidence="2">
    <location>
        <begin position="161"/>
        <end position="180"/>
    </location>
</feature>
<organism evidence="3 4">
    <name type="scientific">Russula ochroleuca</name>
    <dbReference type="NCBI Taxonomy" id="152965"/>
    <lineage>
        <taxon>Eukaryota</taxon>
        <taxon>Fungi</taxon>
        <taxon>Dikarya</taxon>
        <taxon>Basidiomycota</taxon>
        <taxon>Agaricomycotina</taxon>
        <taxon>Agaricomycetes</taxon>
        <taxon>Russulales</taxon>
        <taxon>Russulaceae</taxon>
        <taxon>Russula</taxon>
    </lineage>
</organism>
<sequence>MIHFRDAAVQDLSVLKKFWNATYGLFIWEYLTTLYFELDVIRGRRPYRWTIWIYSLTRASTLMTIILNFVTLDITTPINCQVWITFELIFGYMSLVAASLLIVFRIIAIWNNNKLVMGIAIIVWVTNVSVIILGIVRLRSVWDYTLRDCIVLNTEKNKPNIIVTLIADIVLLLVVLIGLFRLLHSGDSFALGWLLWKQGVIWLLIATVAEVPPTVLIILNLNGSLNLMFQLPSLITMSIAATRMYRTLAEFANESTHITFENPPKSDNILSRTNWNPFVSIPPTTQTIISVDAQLSGEMHESGPETDLERATENPVPG</sequence>
<protein>
    <recommendedName>
        <fullName evidence="5">Transmembrane protein</fullName>
    </recommendedName>
</protein>
<keyword evidence="2" id="KW-0472">Membrane</keyword>
<accession>A0A9P5JXB9</accession>
<evidence type="ECO:0000313" key="3">
    <source>
        <dbReference type="EMBL" id="KAF8467597.1"/>
    </source>
</evidence>
<dbReference type="AlphaFoldDB" id="A0A9P5JXB9"/>